<evidence type="ECO:0000313" key="1">
    <source>
        <dbReference type="EMBL" id="OGZ94241.1"/>
    </source>
</evidence>
<proteinExistence type="predicted"/>
<sequence>MRVKRPKTNFEKLIREIYRAYPDFKKQAKELWQGEKDRTTAFGQKLERLMQFEDFRKLLETEIAAHRKIEESIKRGIEQSRRGEFILRSPVHERGKQKSR</sequence>
<evidence type="ECO:0000313" key="2">
    <source>
        <dbReference type="Proteomes" id="UP000177152"/>
    </source>
</evidence>
<gene>
    <name evidence="1" type="ORF">A2633_05515</name>
</gene>
<dbReference type="EMBL" id="MHQC01000039">
    <property type="protein sequence ID" value="OGZ94241.1"/>
    <property type="molecule type" value="Genomic_DNA"/>
</dbReference>
<dbReference type="AlphaFoldDB" id="A0A1G2K6P1"/>
<reference evidence="1 2" key="1">
    <citation type="journal article" date="2016" name="Nat. Commun.">
        <title>Thousands of microbial genomes shed light on interconnected biogeochemical processes in an aquifer system.</title>
        <authorList>
            <person name="Anantharaman K."/>
            <person name="Brown C.T."/>
            <person name="Hug L.A."/>
            <person name="Sharon I."/>
            <person name="Castelle C.J."/>
            <person name="Probst A.J."/>
            <person name="Thomas B.C."/>
            <person name="Singh A."/>
            <person name="Wilkins M.J."/>
            <person name="Karaoz U."/>
            <person name="Brodie E.L."/>
            <person name="Williams K.H."/>
            <person name="Hubbard S.S."/>
            <person name="Banfield J.F."/>
        </authorList>
    </citation>
    <scope>NUCLEOTIDE SEQUENCE [LARGE SCALE GENOMIC DNA]</scope>
</reference>
<dbReference type="Proteomes" id="UP000177152">
    <property type="component" value="Unassembled WGS sequence"/>
</dbReference>
<organism evidence="1 2">
    <name type="scientific">Candidatus Sungbacteria bacterium RIFCSPHIGHO2_01_FULL_47_32</name>
    <dbReference type="NCBI Taxonomy" id="1802264"/>
    <lineage>
        <taxon>Bacteria</taxon>
        <taxon>Candidatus Sungiibacteriota</taxon>
    </lineage>
</organism>
<comment type="caution">
    <text evidence="1">The sequence shown here is derived from an EMBL/GenBank/DDBJ whole genome shotgun (WGS) entry which is preliminary data.</text>
</comment>
<name>A0A1G2K6P1_9BACT</name>
<protein>
    <submittedName>
        <fullName evidence="1">Uncharacterized protein</fullName>
    </submittedName>
</protein>
<accession>A0A1G2K6P1</accession>